<dbReference type="Proteomes" id="UP000558488">
    <property type="component" value="Unassembled WGS sequence"/>
</dbReference>
<feature type="compositionally biased region" description="Basic and acidic residues" evidence="1">
    <location>
        <begin position="15"/>
        <end position="25"/>
    </location>
</feature>
<accession>A0A7J7VUX0</accession>
<evidence type="ECO:0000256" key="1">
    <source>
        <dbReference type="SAM" id="MobiDB-lite"/>
    </source>
</evidence>
<organism evidence="2 3">
    <name type="scientific">Pipistrellus kuhlii</name>
    <name type="common">Kuhl's pipistrelle</name>
    <dbReference type="NCBI Taxonomy" id="59472"/>
    <lineage>
        <taxon>Eukaryota</taxon>
        <taxon>Metazoa</taxon>
        <taxon>Chordata</taxon>
        <taxon>Craniata</taxon>
        <taxon>Vertebrata</taxon>
        <taxon>Euteleostomi</taxon>
        <taxon>Mammalia</taxon>
        <taxon>Eutheria</taxon>
        <taxon>Laurasiatheria</taxon>
        <taxon>Chiroptera</taxon>
        <taxon>Yangochiroptera</taxon>
        <taxon>Vespertilionidae</taxon>
        <taxon>Pipistrellus</taxon>
    </lineage>
</organism>
<keyword evidence="3" id="KW-1185">Reference proteome</keyword>
<comment type="caution">
    <text evidence="2">The sequence shown here is derived from an EMBL/GenBank/DDBJ whole genome shotgun (WGS) entry which is preliminary data.</text>
</comment>
<name>A0A7J7VUX0_PIPKU</name>
<feature type="region of interest" description="Disordered" evidence="1">
    <location>
        <begin position="1"/>
        <end position="26"/>
    </location>
</feature>
<evidence type="ECO:0000313" key="3">
    <source>
        <dbReference type="Proteomes" id="UP000558488"/>
    </source>
</evidence>
<sequence>MDTSASRPEPTEDLAPEKKKNKPDGTLHGLGGHGGCKFQTCFILANISLMPISTNCGTCHHTVKSMAKYPAFSKVCSEVLFRGQHEYAKILNTWRKAVQLGVLVMNSSGSREDQEREADADSGDIIAYHKAHVC</sequence>
<proteinExistence type="predicted"/>
<dbReference type="AlphaFoldDB" id="A0A7J7VUX0"/>
<evidence type="ECO:0000313" key="2">
    <source>
        <dbReference type="EMBL" id="KAF6329005.1"/>
    </source>
</evidence>
<gene>
    <name evidence="2" type="ORF">mPipKuh1_008323</name>
</gene>
<dbReference type="EMBL" id="JACAGB010000013">
    <property type="protein sequence ID" value="KAF6329005.1"/>
    <property type="molecule type" value="Genomic_DNA"/>
</dbReference>
<protein>
    <submittedName>
        <fullName evidence="2">Uncharacterized protein</fullName>
    </submittedName>
</protein>
<reference evidence="2 3" key="1">
    <citation type="journal article" date="2020" name="Nature">
        <title>Six reference-quality genomes reveal evolution of bat adaptations.</title>
        <authorList>
            <person name="Jebb D."/>
            <person name="Huang Z."/>
            <person name="Pippel M."/>
            <person name="Hughes G.M."/>
            <person name="Lavrichenko K."/>
            <person name="Devanna P."/>
            <person name="Winkler S."/>
            <person name="Jermiin L.S."/>
            <person name="Skirmuntt E.C."/>
            <person name="Katzourakis A."/>
            <person name="Burkitt-Gray L."/>
            <person name="Ray D.A."/>
            <person name="Sullivan K.A.M."/>
            <person name="Roscito J.G."/>
            <person name="Kirilenko B.M."/>
            <person name="Davalos L.M."/>
            <person name="Corthals A.P."/>
            <person name="Power M.L."/>
            <person name="Jones G."/>
            <person name="Ransome R.D."/>
            <person name="Dechmann D.K.N."/>
            <person name="Locatelli A.G."/>
            <person name="Puechmaille S.J."/>
            <person name="Fedrigo O."/>
            <person name="Jarvis E.D."/>
            <person name="Hiller M."/>
            <person name="Vernes S.C."/>
            <person name="Myers E.W."/>
            <person name="Teeling E.C."/>
        </authorList>
    </citation>
    <scope>NUCLEOTIDE SEQUENCE [LARGE SCALE GENOMIC DNA]</scope>
    <source>
        <strain evidence="2">MPipKuh1</strain>
        <tissue evidence="2">Flight muscle</tissue>
    </source>
</reference>